<name>A0ABW2DP15_9BACT</name>
<sequence length="162" mass="18632">MKKNSLVFATLFCLIGLLTSCDANRVYEENQDIKESLWPIDLAPSFTFEIADTTAQYNVYFNVRNALQYPFYNLYLRHYLIGPDGKQISSALHEMLLMDPKTGEPRGSGAGDLFDHRFRALKNIRFERSGTYKLILNQYMRQDPLPGIMSIGVRVEKVQAQQ</sequence>
<organism evidence="2 3">
    <name type="scientific">Rufibacter roseus</name>
    <dbReference type="NCBI Taxonomy" id="1567108"/>
    <lineage>
        <taxon>Bacteria</taxon>
        <taxon>Pseudomonadati</taxon>
        <taxon>Bacteroidota</taxon>
        <taxon>Cytophagia</taxon>
        <taxon>Cytophagales</taxon>
        <taxon>Hymenobacteraceae</taxon>
        <taxon>Rufibacter</taxon>
    </lineage>
</organism>
<gene>
    <name evidence="2" type="ORF">ACFQHR_12785</name>
</gene>
<accession>A0ABW2DP15</accession>
<evidence type="ECO:0000313" key="2">
    <source>
        <dbReference type="EMBL" id="MFC6998506.1"/>
    </source>
</evidence>
<reference evidence="3" key="1">
    <citation type="journal article" date="2019" name="Int. J. Syst. Evol. Microbiol.">
        <title>The Global Catalogue of Microorganisms (GCM) 10K type strain sequencing project: providing services to taxonomists for standard genome sequencing and annotation.</title>
        <authorList>
            <consortium name="The Broad Institute Genomics Platform"/>
            <consortium name="The Broad Institute Genome Sequencing Center for Infectious Disease"/>
            <person name="Wu L."/>
            <person name="Ma J."/>
        </authorList>
    </citation>
    <scope>NUCLEOTIDE SEQUENCE [LARGE SCALE GENOMIC DNA]</scope>
    <source>
        <strain evidence="3">CGMCC 4.7393</strain>
    </source>
</reference>
<dbReference type="EMBL" id="JBHSYQ010000006">
    <property type="protein sequence ID" value="MFC6998506.1"/>
    <property type="molecule type" value="Genomic_DNA"/>
</dbReference>
<dbReference type="NCBIfam" id="TIGR03511">
    <property type="entry name" value="GldH_lipo"/>
    <property type="match status" value="1"/>
</dbReference>
<keyword evidence="2" id="KW-0449">Lipoprotein</keyword>
<dbReference type="Pfam" id="PF14109">
    <property type="entry name" value="GldH_lipo"/>
    <property type="match status" value="1"/>
</dbReference>
<feature type="signal peptide" evidence="1">
    <location>
        <begin position="1"/>
        <end position="23"/>
    </location>
</feature>
<feature type="chain" id="PRO_5045339013" evidence="1">
    <location>
        <begin position="24"/>
        <end position="162"/>
    </location>
</feature>
<evidence type="ECO:0000313" key="3">
    <source>
        <dbReference type="Proteomes" id="UP001596405"/>
    </source>
</evidence>
<dbReference type="InterPro" id="IPR020018">
    <property type="entry name" value="Motility-assoc_lipoprot_GldH"/>
</dbReference>
<dbReference type="RefSeq" id="WP_066617376.1">
    <property type="nucleotide sequence ID" value="NZ_JBHSYQ010000006.1"/>
</dbReference>
<dbReference type="Proteomes" id="UP001596405">
    <property type="component" value="Unassembled WGS sequence"/>
</dbReference>
<dbReference type="PROSITE" id="PS51257">
    <property type="entry name" value="PROKAR_LIPOPROTEIN"/>
    <property type="match status" value="1"/>
</dbReference>
<evidence type="ECO:0000256" key="1">
    <source>
        <dbReference type="SAM" id="SignalP"/>
    </source>
</evidence>
<proteinExistence type="predicted"/>
<keyword evidence="3" id="KW-1185">Reference proteome</keyword>
<protein>
    <submittedName>
        <fullName evidence="2">Gliding motility lipoprotein GldH</fullName>
    </submittedName>
</protein>
<comment type="caution">
    <text evidence="2">The sequence shown here is derived from an EMBL/GenBank/DDBJ whole genome shotgun (WGS) entry which is preliminary data.</text>
</comment>
<keyword evidence="1" id="KW-0732">Signal</keyword>